<dbReference type="SUPFAM" id="SSF102829">
    <property type="entry name" value="Cell division protein ZapA-like"/>
    <property type="match status" value="1"/>
</dbReference>
<reference evidence="1 2" key="1">
    <citation type="submission" date="2019-04" db="EMBL/GenBank/DDBJ databases">
        <authorList>
            <person name="Yang Y."/>
            <person name="Wei D."/>
        </authorList>
    </citation>
    <scope>NUCLEOTIDE SEQUENCE [LARGE SCALE GENOMIC DNA]</scope>
    <source>
        <strain evidence="1 2">L-1-4w-11</strain>
    </source>
</reference>
<evidence type="ECO:0000313" key="2">
    <source>
        <dbReference type="Proteomes" id="UP000309138"/>
    </source>
</evidence>
<dbReference type="Proteomes" id="UP000309138">
    <property type="component" value="Unassembled WGS sequence"/>
</dbReference>
<comment type="caution">
    <text evidence="1">The sequence shown here is derived from an EMBL/GenBank/DDBJ whole genome shotgun (WGS) entry which is preliminary data.</text>
</comment>
<gene>
    <name evidence="1" type="ORF">FBR43_10055</name>
</gene>
<keyword evidence="1" id="KW-0132">Cell division</keyword>
<accession>A0A4U1L4D2</accession>
<keyword evidence="1" id="KW-0131">Cell cycle</keyword>
<protein>
    <submittedName>
        <fullName evidence="1">Cell division protein ZapA</fullName>
    </submittedName>
</protein>
<dbReference type="InterPro" id="IPR007838">
    <property type="entry name" value="Cell_div_ZapA-like"/>
</dbReference>
<proteinExistence type="predicted"/>
<dbReference type="EMBL" id="SWKR01000002">
    <property type="protein sequence ID" value="TKD51063.1"/>
    <property type="molecule type" value="Genomic_DNA"/>
</dbReference>
<organism evidence="1 2">
    <name type="scientific">Sphingomonas baiyangensis</name>
    <dbReference type="NCBI Taxonomy" id="2572576"/>
    <lineage>
        <taxon>Bacteria</taxon>
        <taxon>Pseudomonadati</taxon>
        <taxon>Pseudomonadota</taxon>
        <taxon>Alphaproteobacteria</taxon>
        <taxon>Sphingomonadales</taxon>
        <taxon>Sphingomonadaceae</taxon>
        <taxon>Sphingomonas</taxon>
    </lineage>
</organism>
<dbReference type="Pfam" id="PF05164">
    <property type="entry name" value="ZapA"/>
    <property type="match status" value="1"/>
</dbReference>
<evidence type="ECO:0000313" key="1">
    <source>
        <dbReference type="EMBL" id="TKD51063.1"/>
    </source>
</evidence>
<sequence length="100" mass="10492">MGEVSISIAGRVHKVQCRDGEEAHLERLGARLAAHGEAATRASGGMSAERTMLFIALMLADDLVETEARPAEAVPAMLLDRVADRLEAVAAALEEAPANA</sequence>
<dbReference type="GO" id="GO:0051301">
    <property type="term" value="P:cell division"/>
    <property type="evidence" value="ECO:0007669"/>
    <property type="project" value="UniProtKB-KW"/>
</dbReference>
<dbReference type="InterPro" id="IPR036192">
    <property type="entry name" value="Cell_div_ZapA-like_sf"/>
</dbReference>
<dbReference type="OrthoDB" id="9797575at2"/>
<dbReference type="AlphaFoldDB" id="A0A4U1L4D2"/>
<dbReference type="RefSeq" id="WP_136943010.1">
    <property type="nucleotide sequence ID" value="NZ_SWKR01000002.1"/>
</dbReference>
<name>A0A4U1L4D2_9SPHN</name>
<keyword evidence="2" id="KW-1185">Reference proteome</keyword>